<dbReference type="Gene3D" id="3.40.630.10">
    <property type="entry name" value="Zn peptidases"/>
    <property type="match status" value="1"/>
</dbReference>
<dbReference type="GeneID" id="106467397"/>
<keyword evidence="6" id="KW-0732">Signal</keyword>
<evidence type="ECO:0000256" key="1">
    <source>
        <dbReference type="ARBA" id="ARBA00000001"/>
    </source>
</evidence>
<keyword evidence="5" id="KW-0012">Acyltransferase</keyword>
<feature type="signal peptide" evidence="6">
    <location>
        <begin position="1"/>
        <end position="20"/>
    </location>
</feature>
<keyword evidence="4" id="KW-0808">Transferase</keyword>
<sequence>MTPAINEGLFVILFLNSVITSPVPGTDWLNRKWPNEPKIFSDEDIKTLSRAVASRQRDFNTILNKILVPRVPGTTGHDNVKKYIIDSMKALQWDVEVDSFLDATPQGYKEFANVIATLNPEACQRLVLACHYDSKFSRNETLLGATDAAVPCAMIIHLARVLDRQLKIQQTKNAHMTLQLIFFDGEEAFQKWMSTDSLYGSRHLASKWEQEPHDSECGENGTSQLDKIKMFLLLDLLGAENPRFISYFLGTHGVHTQFIYIEERLNSLHELEGPGGKTNYFKTSLSPGFVQDDHTPFVERGVPVLHLVTNPFPETWHKETDDGNHLDYTVINNLNKIVSLFVAQYLHLDIEKHVFLQAFN</sequence>
<gene>
    <name evidence="9" type="primary">LOC106467397</name>
</gene>
<dbReference type="InterPro" id="IPR007484">
    <property type="entry name" value="Peptidase_M28"/>
</dbReference>
<evidence type="ECO:0000256" key="6">
    <source>
        <dbReference type="SAM" id="SignalP"/>
    </source>
</evidence>
<evidence type="ECO:0000256" key="2">
    <source>
        <dbReference type="ARBA" id="ARBA00006014"/>
    </source>
</evidence>
<keyword evidence="8" id="KW-1185">Reference proteome</keyword>
<dbReference type="Pfam" id="PF04389">
    <property type="entry name" value="Peptidase_M28"/>
    <property type="match status" value="1"/>
</dbReference>
<dbReference type="PANTHER" id="PTHR12283:SF6">
    <property type="entry name" value="GLUTAMINYL-PEPTIDE CYCLOTRANSFERASE-RELATED"/>
    <property type="match status" value="1"/>
</dbReference>
<dbReference type="CDD" id="cd03880">
    <property type="entry name" value="M28_QC_like"/>
    <property type="match status" value="1"/>
</dbReference>
<accession>A0ABM1BJF2</accession>
<evidence type="ECO:0000256" key="4">
    <source>
        <dbReference type="ARBA" id="ARBA00022679"/>
    </source>
</evidence>
<evidence type="ECO:0000256" key="3">
    <source>
        <dbReference type="ARBA" id="ARBA00012012"/>
    </source>
</evidence>
<dbReference type="EC" id="2.3.2.5" evidence="3"/>
<evidence type="ECO:0000259" key="7">
    <source>
        <dbReference type="Pfam" id="PF04389"/>
    </source>
</evidence>
<name>A0ABM1BJF2_LIMPO</name>
<dbReference type="PANTHER" id="PTHR12283">
    <property type="entry name" value="GLUTAMINYL-PEPTIDE CYCLOTRANSFERASE"/>
    <property type="match status" value="1"/>
</dbReference>
<feature type="chain" id="PRO_5046377277" description="glutaminyl-peptide cyclotransferase" evidence="6">
    <location>
        <begin position="21"/>
        <end position="360"/>
    </location>
</feature>
<comment type="catalytic activity">
    <reaction evidence="1">
        <text>N-terminal L-glutaminyl-[peptide] = N-terminal 5-oxo-L-prolyl-[peptide] + NH4(+)</text>
        <dbReference type="Rhea" id="RHEA:23652"/>
        <dbReference type="Rhea" id="RHEA-COMP:11736"/>
        <dbReference type="Rhea" id="RHEA-COMP:11846"/>
        <dbReference type="ChEBI" id="CHEBI:28938"/>
        <dbReference type="ChEBI" id="CHEBI:64722"/>
        <dbReference type="ChEBI" id="CHEBI:87215"/>
        <dbReference type="EC" id="2.3.2.5"/>
    </reaction>
</comment>
<evidence type="ECO:0000256" key="5">
    <source>
        <dbReference type="ARBA" id="ARBA00023315"/>
    </source>
</evidence>
<reference evidence="9" key="1">
    <citation type="submission" date="2025-08" db="UniProtKB">
        <authorList>
            <consortium name="RefSeq"/>
        </authorList>
    </citation>
    <scope>IDENTIFICATION</scope>
    <source>
        <tissue evidence="9">Muscle</tissue>
    </source>
</reference>
<evidence type="ECO:0000313" key="8">
    <source>
        <dbReference type="Proteomes" id="UP000694941"/>
    </source>
</evidence>
<dbReference type="RefSeq" id="XP_013783201.2">
    <property type="nucleotide sequence ID" value="XM_013927747.2"/>
</dbReference>
<dbReference type="Proteomes" id="UP000694941">
    <property type="component" value="Unplaced"/>
</dbReference>
<proteinExistence type="inferred from homology"/>
<comment type="similarity">
    <text evidence="2">Belongs to the glutaminyl-peptide cyclotransferase family.</text>
</comment>
<dbReference type="InterPro" id="IPR037457">
    <property type="entry name" value="M28_QC"/>
</dbReference>
<organism evidence="8 9">
    <name type="scientific">Limulus polyphemus</name>
    <name type="common">Atlantic horseshoe crab</name>
    <dbReference type="NCBI Taxonomy" id="6850"/>
    <lineage>
        <taxon>Eukaryota</taxon>
        <taxon>Metazoa</taxon>
        <taxon>Ecdysozoa</taxon>
        <taxon>Arthropoda</taxon>
        <taxon>Chelicerata</taxon>
        <taxon>Merostomata</taxon>
        <taxon>Xiphosura</taxon>
        <taxon>Limulidae</taxon>
        <taxon>Limulus</taxon>
    </lineage>
</organism>
<dbReference type="InterPro" id="IPR040234">
    <property type="entry name" value="QC/QCL"/>
</dbReference>
<feature type="domain" description="Peptidase M28" evidence="7">
    <location>
        <begin position="113"/>
        <end position="341"/>
    </location>
</feature>
<protein>
    <recommendedName>
        <fullName evidence="3">glutaminyl-peptide cyclotransferase</fullName>
        <ecNumber evidence="3">2.3.2.5</ecNumber>
    </recommendedName>
</protein>
<dbReference type="SUPFAM" id="SSF53187">
    <property type="entry name" value="Zn-dependent exopeptidases"/>
    <property type="match status" value="1"/>
</dbReference>
<evidence type="ECO:0000313" key="9">
    <source>
        <dbReference type="RefSeq" id="XP_013783201.2"/>
    </source>
</evidence>